<sequence>MVSELIQANAKEKALVAYLNYMVAMQLIADSGFKTRVQEEAQNRLNKVLTGLDPEARKPLYLARDIMQKLGLKLVRCQNIDALEQSLSYAESLLEGEVMIAKADDTLTKNV</sequence>
<proteinExistence type="predicted"/>
<reference evidence="2" key="1">
    <citation type="submission" date="2018-02" db="EMBL/GenBank/DDBJ databases">
        <title>Genome sequencing of Solimonas sp. HR-BB.</title>
        <authorList>
            <person name="Lee Y."/>
            <person name="Jeon C.O."/>
        </authorList>
    </citation>
    <scope>NUCLEOTIDE SEQUENCE [LARGE SCALE GENOMIC DNA]</scope>
    <source>
        <strain evidence="2">HR-U</strain>
    </source>
</reference>
<accession>A0A2S7IN37</accession>
<dbReference type="Proteomes" id="UP000239590">
    <property type="component" value="Unassembled WGS sequence"/>
</dbReference>
<name>A0A2S7IN37_9BACT</name>
<organism evidence="1 2">
    <name type="scientific">Siphonobacter curvatus</name>
    <dbReference type="NCBI Taxonomy" id="2094562"/>
    <lineage>
        <taxon>Bacteria</taxon>
        <taxon>Pseudomonadati</taxon>
        <taxon>Bacteroidota</taxon>
        <taxon>Cytophagia</taxon>
        <taxon>Cytophagales</taxon>
        <taxon>Cytophagaceae</taxon>
        <taxon>Siphonobacter</taxon>
    </lineage>
</organism>
<comment type="caution">
    <text evidence="1">The sequence shown here is derived from an EMBL/GenBank/DDBJ whole genome shotgun (WGS) entry which is preliminary data.</text>
</comment>
<evidence type="ECO:0000313" key="2">
    <source>
        <dbReference type="Proteomes" id="UP000239590"/>
    </source>
</evidence>
<protein>
    <submittedName>
        <fullName evidence="1">Uncharacterized protein</fullName>
    </submittedName>
</protein>
<evidence type="ECO:0000313" key="1">
    <source>
        <dbReference type="EMBL" id="PQA59144.1"/>
    </source>
</evidence>
<dbReference type="EMBL" id="PTRA01000001">
    <property type="protein sequence ID" value="PQA59144.1"/>
    <property type="molecule type" value="Genomic_DNA"/>
</dbReference>
<dbReference type="RefSeq" id="WP_104710414.1">
    <property type="nucleotide sequence ID" value="NZ_PTRA01000001.1"/>
</dbReference>
<gene>
    <name evidence="1" type="ORF">C5O19_05675</name>
</gene>
<dbReference type="AlphaFoldDB" id="A0A2S7IN37"/>
<keyword evidence="2" id="KW-1185">Reference proteome</keyword>